<dbReference type="GO" id="GO:0003723">
    <property type="term" value="F:RNA binding"/>
    <property type="evidence" value="ECO:0007669"/>
    <property type="project" value="TreeGrafter"/>
</dbReference>
<dbReference type="GO" id="GO:0032040">
    <property type="term" value="C:small-subunit processome"/>
    <property type="evidence" value="ECO:0007669"/>
    <property type="project" value="TreeGrafter"/>
</dbReference>
<dbReference type="EMBL" id="UFAJ01000252">
    <property type="protein sequence ID" value="SSD60013.1"/>
    <property type="molecule type" value="Genomic_DNA"/>
</dbReference>
<dbReference type="GO" id="GO:0031428">
    <property type="term" value="C:box C/D methylation guide snoRNP complex"/>
    <property type="evidence" value="ECO:0007669"/>
    <property type="project" value="TreeGrafter"/>
</dbReference>
<dbReference type="AlphaFoldDB" id="A0A376B5R6"/>
<gene>
    <name evidence="2" type="ORF">SCODWIG_01774</name>
</gene>
<organism evidence="2 3">
    <name type="scientific">Saccharomycodes ludwigii</name>
    <dbReference type="NCBI Taxonomy" id="36035"/>
    <lineage>
        <taxon>Eukaryota</taxon>
        <taxon>Fungi</taxon>
        <taxon>Dikarya</taxon>
        <taxon>Ascomycota</taxon>
        <taxon>Saccharomycotina</taxon>
        <taxon>Saccharomycetes</taxon>
        <taxon>Saccharomycodales</taxon>
        <taxon>Saccharomycodaceae</taxon>
        <taxon>Saccharomycodes</taxon>
    </lineage>
</organism>
<dbReference type="GO" id="GO:0008649">
    <property type="term" value="F:rRNA methyltransferase activity"/>
    <property type="evidence" value="ECO:0007669"/>
    <property type="project" value="TreeGrafter"/>
</dbReference>
<evidence type="ECO:0000259" key="1">
    <source>
        <dbReference type="Pfam" id="PF10307"/>
    </source>
</evidence>
<reference evidence="3" key="1">
    <citation type="submission" date="2018-06" db="EMBL/GenBank/DDBJ databases">
        <authorList>
            <person name="Guldener U."/>
        </authorList>
    </citation>
    <scope>NUCLEOTIDE SEQUENCE [LARGE SCALE GENOMIC DNA]</scope>
    <source>
        <strain evidence="3">UTAD17</strain>
    </source>
</reference>
<proteinExistence type="predicted"/>
<dbReference type="PANTHER" id="PTHR10335">
    <property type="entry name" value="RRNA 2-O-METHYLTRANSFERASE FIBRILLARIN"/>
    <property type="match status" value="1"/>
</dbReference>
<feature type="domain" description="Swiss Army Knife RNA repair protein HAD" evidence="1">
    <location>
        <begin position="53"/>
        <end position="103"/>
    </location>
</feature>
<dbReference type="GO" id="GO:1990259">
    <property type="term" value="F:histone H2AQ104 methyltransferase activity"/>
    <property type="evidence" value="ECO:0007669"/>
    <property type="project" value="TreeGrafter"/>
</dbReference>
<keyword evidence="3" id="KW-1185">Reference proteome</keyword>
<accession>A0A376B5R6</accession>
<name>A0A376B5R6_9ASCO</name>
<dbReference type="VEuPathDB" id="FungiDB:SCODWIG_01774"/>
<protein>
    <recommendedName>
        <fullName evidence="1">Swiss Army Knife RNA repair protein HAD domain-containing protein</fullName>
    </recommendedName>
</protein>
<dbReference type="Pfam" id="PF10307">
    <property type="entry name" value="HAD_SAK_1"/>
    <property type="match status" value="2"/>
</dbReference>
<sequence length="585" mass="66982">MTNTKMKSTDSKNQNTKSVIKKYNSVSDNFIIASPKTVKKIHIYDFDNTLYNSPAPNPNLLNMTLYNIINSPNHLVNSGWWSESCFLEASIDEWLSFKEKAQKNDLFSPTENGNVGEETISVETLQADDHSQSMKTENITIINSKDQTPTDNVTDSTSVHEPDTCTCVRCNVDAEYWSRNVVQLLRLSLADPETLSIIMTGRKECYFSKLFDKILSNPVFGEKIRVHGVFLKKDGFDSTLKYKTQVLHDLLERYYKNGTLKELIMYDDRINQIKSFQAYLMNAVRDSYPKLVYNVIAVPPSIKYLDICEERLLIEQILAKHNDAVLQTCKDANGNNYCQFQLCETFLGTYYLLTQNSIMDVVRFTVRKIAQDMKILDVSDYAFNPIGICIKIGGILSNKEIAKILGGKEDIVDADLTKAYSFSSLAEKFNYTKVFKWKLEKFGIHNQTNTLVYEVSAVYDKDTKYRPTLFSSNETTPGKKILLVVGSKRKTKLKLDKDKDDLCNLSIRVKYLDQSRSFNFNPLEMQDEITDWHDVSQYNQTISTIFGHDFTLSVKKIDIESNTNGNVKTIKRVHSNNQNEDGKKI</sequence>
<dbReference type="Proteomes" id="UP000262825">
    <property type="component" value="Unassembled WGS sequence"/>
</dbReference>
<evidence type="ECO:0000313" key="2">
    <source>
        <dbReference type="EMBL" id="SSD60013.1"/>
    </source>
</evidence>
<dbReference type="InterPro" id="IPR018812">
    <property type="entry name" value="SAK_HAD"/>
</dbReference>
<evidence type="ECO:0000313" key="3">
    <source>
        <dbReference type="Proteomes" id="UP000262825"/>
    </source>
</evidence>
<dbReference type="PANTHER" id="PTHR10335:SF26">
    <property type="entry name" value="AER281CP"/>
    <property type="match status" value="1"/>
</dbReference>
<dbReference type="GO" id="GO:0000494">
    <property type="term" value="P:box C/D sno(s)RNA 3'-end processing"/>
    <property type="evidence" value="ECO:0007669"/>
    <property type="project" value="TreeGrafter"/>
</dbReference>
<feature type="domain" description="Swiss Army Knife RNA repair protein HAD" evidence="1">
    <location>
        <begin position="174"/>
        <end position="322"/>
    </location>
</feature>